<dbReference type="PANTHER" id="PTHR35329">
    <property type="entry name" value="CHITIN SYNTHASE EXPORT CHAPERONE"/>
    <property type="match status" value="1"/>
</dbReference>
<dbReference type="Pfam" id="PF00849">
    <property type="entry name" value="PseudoU_synth_2"/>
    <property type="match status" value="1"/>
</dbReference>
<comment type="similarity">
    <text evidence="2">Belongs to the CHS7 family.</text>
</comment>
<organism evidence="16 17">
    <name type="scientific">Rhizoctonia solani</name>
    <dbReference type="NCBI Taxonomy" id="456999"/>
    <lineage>
        <taxon>Eukaryota</taxon>
        <taxon>Fungi</taxon>
        <taxon>Dikarya</taxon>
        <taxon>Basidiomycota</taxon>
        <taxon>Agaricomycotina</taxon>
        <taxon>Agaricomycetes</taxon>
        <taxon>Cantharellales</taxon>
        <taxon>Ceratobasidiaceae</taxon>
        <taxon>Rhizoctonia</taxon>
    </lineage>
</organism>
<feature type="transmembrane region" description="Helical" evidence="14">
    <location>
        <begin position="578"/>
        <end position="600"/>
    </location>
</feature>
<dbReference type="SUPFAM" id="SSF55120">
    <property type="entry name" value="Pseudouridine synthase"/>
    <property type="match status" value="1"/>
</dbReference>
<evidence type="ECO:0000256" key="1">
    <source>
        <dbReference type="ARBA" id="ARBA00004477"/>
    </source>
</evidence>
<dbReference type="NCBIfam" id="TIGR00005">
    <property type="entry name" value="rluA_subfam"/>
    <property type="match status" value="1"/>
</dbReference>
<dbReference type="Proteomes" id="UP000044841">
    <property type="component" value="Unassembled WGS sequence"/>
</dbReference>
<protein>
    <recommendedName>
        <fullName evidence="3">Chitin synthase export chaperone</fullName>
    </recommendedName>
</protein>
<keyword evidence="7" id="KW-0653">Protein transport</keyword>
<evidence type="ECO:0000256" key="6">
    <source>
        <dbReference type="ARBA" id="ARBA00022824"/>
    </source>
</evidence>
<gene>
    <name evidence="16" type="ORF">RSOLAG22IIIB_13276</name>
</gene>
<feature type="transmembrane region" description="Helical" evidence="14">
    <location>
        <begin position="645"/>
        <end position="666"/>
    </location>
</feature>
<keyword evidence="6" id="KW-0256">Endoplasmic reticulum</keyword>
<keyword evidence="12" id="KW-0694">RNA-binding</keyword>
<evidence type="ECO:0000259" key="15">
    <source>
        <dbReference type="Pfam" id="PF00849"/>
    </source>
</evidence>
<dbReference type="PROSITE" id="PS01129">
    <property type="entry name" value="PSI_RLU"/>
    <property type="match status" value="1"/>
</dbReference>
<dbReference type="InterPro" id="IPR020103">
    <property type="entry name" value="PsdUridine_synth_cat_dom_sf"/>
</dbReference>
<dbReference type="GO" id="GO:0071555">
    <property type="term" value="P:cell wall organization"/>
    <property type="evidence" value="ECO:0007669"/>
    <property type="project" value="UniProtKB-KW"/>
</dbReference>
<dbReference type="GO" id="GO:0051082">
    <property type="term" value="F:unfolded protein binding"/>
    <property type="evidence" value="ECO:0007669"/>
    <property type="project" value="TreeGrafter"/>
</dbReference>
<feature type="transmembrane region" description="Helical" evidence="14">
    <location>
        <begin position="748"/>
        <end position="766"/>
    </location>
</feature>
<evidence type="ECO:0000313" key="17">
    <source>
        <dbReference type="Proteomes" id="UP000044841"/>
    </source>
</evidence>
<name>A0A0K6FLV5_9AGAM</name>
<dbReference type="GO" id="GO:0015031">
    <property type="term" value="P:protein transport"/>
    <property type="evidence" value="ECO:0007669"/>
    <property type="project" value="UniProtKB-KW"/>
</dbReference>
<dbReference type="AlphaFoldDB" id="A0A0K6FLV5"/>
<dbReference type="GO" id="GO:0003723">
    <property type="term" value="F:RNA binding"/>
    <property type="evidence" value="ECO:0007669"/>
    <property type="project" value="UniProtKB-KW"/>
</dbReference>
<evidence type="ECO:0000256" key="11">
    <source>
        <dbReference type="PIRSR" id="PIRSR606225-1"/>
    </source>
</evidence>
<dbReference type="InterPro" id="IPR006145">
    <property type="entry name" value="PsdUridine_synth_RsuA/RluA"/>
</dbReference>
<evidence type="ECO:0000256" key="14">
    <source>
        <dbReference type="SAM" id="Phobius"/>
    </source>
</evidence>
<feature type="region of interest" description="Disordered" evidence="13">
    <location>
        <begin position="354"/>
        <end position="389"/>
    </location>
</feature>
<evidence type="ECO:0000256" key="9">
    <source>
        <dbReference type="ARBA" id="ARBA00023136"/>
    </source>
</evidence>
<feature type="transmembrane region" description="Helical" evidence="14">
    <location>
        <begin position="678"/>
        <end position="704"/>
    </location>
</feature>
<dbReference type="EMBL" id="CYGV01000024">
    <property type="protein sequence ID" value="CUA67138.1"/>
    <property type="molecule type" value="Genomic_DNA"/>
</dbReference>
<keyword evidence="8 14" id="KW-1133">Transmembrane helix</keyword>
<evidence type="ECO:0000256" key="12">
    <source>
        <dbReference type="PROSITE-ProRule" id="PRU00182"/>
    </source>
</evidence>
<sequence>MSDKEEANPPTPLAPNDLQDVVSKTSRQPGAEHFTPGLKRVPMYWHPYRTMAKQRWWGREILELVSTEFRDRSIEYYRYALESGVVTVNGVIAKPGTIIKNGDRIENMVHRHEIPVTSTPVKILHRDDEHGFIVIDKPGSIPVHATGRYFKNSLVEILKRDFGIPIPYTVNRLDRLTSGCMIIALTPERARLLCNEFIAGVVRKEYIARCLGEFPAEQVIVEEPLLCVDRQMGLNIVHPEGKHAKTIFNRLFYDPVSNTSVLHCQPLTGRSHQIRVHLQFIGHPVANDPVYQNVRVWGPKGGKGGISIVPSDTRQAPRPPTDSQYKLPDVLPETSDKASVDRVADALANVSIERDGTPLSTPASRTPIPTAGTPLPRETGTDIGMSSPVPLSSEAVGIITRLRNQKDESEDWGRWRDVIFRAKKALNPVVEREWERIREGGGETNGAGRVKEMASFAEEQPQSEDKLPDEVAVAEDGSLYCTECYLPLRPDPKPESLYIFLHALRYTTSQWSFETEMPFWAHEGWGIEPTCYSRNVEINGTLIFQPATCFVHVVALVMTAIMIYHIRSKYTAVGRKEIVHFFYMYMVIELLAFFLDSAIIPTSSNVYPWFAAIYSGLVTATYACLLINGFVGFQFAEDGTPTSLWGLRLACLIFFGLSFFVSIATFQGLAGFSYTNPIGLYIVYLLWPILCVVVYIVLQLVLVLRTLDDRWPIGDIVFGASFFAIAQILLFAFSVTICDAVQHYIDGLFFYTLCMLLSVMMVYKYWDSITKEDLEFSVGSKQSVWEIKDPLLAPENDLLDDSKSGYGAHNSMYHGHPASLVGGVSGQQYYNGGGGHGYPPQGHGYGH</sequence>
<evidence type="ECO:0000256" key="3">
    <source>
        <dbReference type="ARBA" id="ARBA00018354"/>
    </source>
</evidence>
<comment type="subcellular location">
    <subcellularLocation>
        <location evidence="1">Endoplasmic reticulum membrane</location>
        <topology evidence="1">Multi-pass membrane protein</topology>
    </subcellularLocation>
</comment>
<feature type="transmembrane region" description="Helical" evidence="14">
    <location>
        <begin position="543"/>
        <end position="566"/>
    </location>
</feature>
<evidence type="ECO:0000256" key="7">
    <source>
        <dbReference type="ARBA" id="ARBA00022927"/>
    </source>
</evidence>
<evidence type="ECO:0000256" key="8">
    <source>
        <dbReference type="ARBA" id="ARBA00022989"/>
    </source>
</evidence>
<evidence type="ECO:0000313" key="16">
    <source>
        <dbReference type="EMBL" id="CUA67138.1"/>
    </source>
</evidence>
<dbReference type="CDD" id="cd02557">
    <property type="entry name" value="PseudoU_synth_ScRIB2"/>
    <property type="match status" value="1"/>
</dbReference>
<proteinExistence type="inferred from homology"/>
<feature type="active site" evidence="11">
    <location>
        <position position="174"/>
    </location>
</feature>
<dbReference type="Gene3D" id="3.30.2350.10">
    <property type="entry name" value="Pseudouridine synthase"/>
    <property type="match status" value="1"/>
</dbReference>
<accession>A0A0K6FLV5</accession>
<keyword evidence="5 14" id="KW-0812">Transmembrane</keyword>
<keyword evidence="17" id="KW-1185">Reference proteome</keyword>
<feature type="transmembrane region" description="Helical" evidence="14">
    <location>
        <begin position="716"/>
        <end position="736"/>
    </location>
</feature>
<evidence type="ECO:0000256" key="10">
    <source>
        <dbReference type="ARBA" id="ARBA00023316"/>
    </source>
</evidence>
<dbReference type="InterPro" id="IPR022057">
    <property type="entry name" value="Chs7"/>
</dbReference>
<dbReference type="InterPro" id="IPR006224">
    <property type="entry name" value="PsdUridine_synth_RluA-like_CS"/>
</dbReference>
<evidence type="ECO:0000256" key="13">
    <source>
        <dbReference type="SAM" id="MobiDB-lite"/>
    </source>
</evidence>
<keyword evidence="10" id="KW-0961">Cell wall biogenesis/degradation</keyword>
<reference evidence="16 17" key="1">
    <citation type="submission" date="2015-07" db="EMBL/GenBank/DDBJ databases">
        <authorList>
            <person name="Noorani M."/>
        </authorList>
    </citation>
    <scope>NUCLEOTIDE SEQUENCE [LARGE SCALE GENOMIC DNA]</scope>
    <source>
        <strain evidence="16">BBA 69670</strain>
    </source>
</reference>
<dbReference type="GO" id="GO:0001522">
    <property type="term" value="P:pseudouridine synthesis"/>
    <property type="evidence" value="ECO:0007669"/>
    <property type="project" value="InterPro"/>
</dbReference>
<feature type="region of interest" description="Disordered" evidence="13">
    <location>
        <begin position="305"/>
        <end position="338"/>
    </location>
</feature>
<dbReference type="PANTHER" id="PTHR35329:SF2">
    <property type="entry name" value="CHITIN SYNTHASE EXPORT CHAPERONE"/>
    <property type="match status" value="1"/>
</dbReference>
<evidence type="ECO:0000256" key="4">
    <source>
        <dbReference type="ARBA" id="ARBA00022448"/>
    </source>
</evidence>
<dbReference type="GO" id="GO:0005789">
    <property type="term" value="C:endoplasmic reticulum membrane"/>
    <property type="evidence" value="ECO:0007669"/>
    <property type="project" value="UniProtKB-SubCell"/>
</dbReference>
<dbReference type="PROSITE" id="PS50889">
    <property type="entry name" value="S4"/>
    <property type="match status" value="1"/>
</dbReference>
<evidence type="ECO:0000256" key="5">
    <source>
        <dbReference type="ARBA" id="ARBA00022692"/>
    </source>
</evidence>
<keyword evidence="9 14" id="KW-0472">Membrane</keyword>
<evidence type="ECO:0000256" key="2">
    <source>
        <dbReference type="ARBA" id="ARBA00009274"/>
    </source>
</evidence>
<dbReference type="GO" id="GO:0009982">
    <property type="term" value="F:pseudouridine synthase activity"/>
    <property type="evidence" value="ECO:0007669"/>
    <property type="project" value="InterPro"/>
</dbReference>
<keyword evidence="4" id="KW-0813">Transport</keyword>
<dbReference type="InterPro" id="IPR006225">
    <property type="entry name" value="PsdUridine_synth_RluC/D"/>
</dbReference>
<feature type="transmembrane region" description="Helical" evidence="14">
    <location>
        <begin position="606"/>
        <end position="633"/>
    </location>
</feature>
<feature type="domain" description="Pseudouridine synthase RsuA/RluA-like" evidence="15">
    <location>
        <begin position="132"/>
        <end position="279"/>
    </location>
</feature>
<feature type="region of interest" description="Disordered" evidence="13">
    <location>
        <begin position="1"/>
        <end position="33"/>
    </location>
</feature>
<dbReference type="Pfam" id="PF12271">
    <property type="entry name" value="Chs7"/>
    <property type="match status" value="1"/>
</dbReference>
<dbReference type="GO" id="GO:0006457">
    <property type="term" value="P:protein folding"/>
    <property type="evidence" value="ECO:0007669"/>
    <property type="project" value="TreeGrafter"/>
</dbReference>